<gene>
    <name evidence="9" type="ORF">LWI29_025417</name>
</gene>
<keyword evidence="3 6" id="KW-0863">Zinc-finger</keyword>
<dbReference type="InterPro" id="IPR001965">
    <property type="entry name" value="Znf_PHD"/>
</dbReference>
<keyword evidence="2" id="KW-0479">Metal-binding</keyword>
<keyword evidence="5" id="KW-0539">Nucleus</keyword>
<comment type="caution">
    <text evidence="9">The sequence shown here is derived from an EMBL/GenBank/DDBJ whole genome shotgun (WGS) entry which is preliminary data.</text>
</comment>
<comment type="subcellular location">
    <subcellularLocation>
        <location evidence="1">Nucleus</location>
    </subcellularLocation>
</comment>
<feature type="compositionally biased region" description="Polar residues" evidence="7">
    <location>
        <begin position="20"/>
        <end position="33"/>
    </location>
</feature>
<dbReference type="GO" id="GO:0003714">
    <property type="term" value="F:transcription corepressor activity"/>
    <property type="evidence" value="ECO:0007669"/>
    <property type="project" value="InterPro"/>
</dbReference>
<evidence type="ECO:0000256" key="6">
    <source>
        <dbReference type="PROSITE-ProRule" id="PRU00146"/>
    </source>
</evidence>
<dbReference type="AlphaFoldDB" id="A0AA39S689"/>
<sequence>MASPSKLPASTQDVPPPSMPASSGSHSTSSYLPGSQKEDSVASSQSIKGKKRNRGDEDITGDESTVVLPMAKVYYRGRDKLLAESCITHDGIKCNYCNNLFQLSAFEVHAGSKNHRPATNIFLENGRSLVDCQRQMDRNNKMSSASKQSRDSRKPKSVDRDESCDVCSVCYTGGELILCDRCPAAFHRGCLGFEVIPDGDWFCPTCFCGVCSERKFEQTTEDSVNDKTGCVCDQCMHIFHIGCLRKREGVVKLKNFAQNKWFCSDRCEQCFFRPS</sequence>
<dbReference type="PANTHER" id="PTHR46309:SF12">
    <property type="entry name" value="GB|AAC80581.1"/>
    <property type="match status" value="1"/>
</dbReference>
<name>A0AA39S689_ACESA</name>
<dbReference type="Pfam" id="PF00628">
    <property type="entry name" value="PHD"/>
    <property type="match status" value="1"/>
</dbReference>
<feature type="domain" description="PHD-type" evidence="8">
    <location>
        <begin position="164"/>
        <end position="209"/>
    </location>
</feature>
<reference evidence="9" key="2">
    <citation type="submission" date="2023-06" db="EMBL/GenBank/DDBJ databases">
        <authorList>
            <person name="Swenson N.G."/>
            <person name="Wegrzyn J.L."/>
            <person name="Mcevoy S.L."/>
        </authorList>
    </citation>
    <scope>NUCLEOTIDE SEQUENCE</scope>
    <source>
        <strain evidence="9">NS2018</strain>
        <tissue evidence="9">Leaf</tissue>
    </source>
</reference>
<evidence type="ECO:0000256" key="3">
    <source>
        <dbReference type="ARBA" id="ARBA00022771"/>
    </source>
</evidence>
<evidence type="ECO:0000313" key="10">
    <source>
        <dbReference type="Proteomes" id="UP001168877"/>
    </source>
</evidence>
<dbReference type="InterPro" id="IPR019787">
    <property type="entry name" value="Znf_PHD-finger"/>
</dbReference>
<dbReference type="PANTHER" id="PTHR46309">
    <property type="entry name" value="PHD FINGER PROTEIN 12"/>
    <property type="match status" value="1"/>
</dbReference>
<accession>A0AA39S689</accession>
<dbReference type="SUPFAM" id="SSF57903">
    <property type="entry name" value="FYVE/PHD zinc finger"/>
    <property type="match status" value="1"/>
</dbReference>
<evidence type="ECO:0000256" key="2">
    <source>
        <dbReference type="ARBA" id="ARBA00022723"/>
    </source>
</evidence>
<dbReference type="InterPro" id="IPR001841">
    <property type="entry name" value="Znf_RING"/>
</dbReference>
<dbReference type="Gene3D" id="3.30.40.10">
    <property type="entry name" value="Zinc/RING finger domain, C3HC4 (zinc finger)"/>
    <property type="match status" value="2"/>
</dbReference>
<dbReference type="GO" id="GO:0006357">
    <property type="term" value="P:regulation of transcription by RNA polymerase II"/>
    <property type="evidence" value="ECO:0007669"/>
    <property type="project" value="TreeGrafter"/>
</dbReference>
<dbReference type="Proteomes" id="UP001168877">
    <property type="component" value="Unassembled WGS sequence"/>
</dbReference>
<reference evidence="9" key="1">
    <citation type="journal article" date="2022" name="Plant J.">
        <title>Strategies of tolerance reflected in two North American maple genomes.</title>
        <authorList>
            <person name="McEvoy S.L."/>
            <person name="Sezen U.U."/>
            <person name="Trouern-Trend A."/>
            <person name="McMahon S.M."/>
            <person name="Schaberg P.G."/>
            <person name="Yang J."/>
            <person name="Wegrzyn J.L."/>
            <person name="Swenson N.G."/>
        </authorList>
    </citation>
    <scope>NUCLEOTIDE SEQUENCE</scope>
    <source>
        <strain evidence="9">NS2018</strain>
    </source>
</reference>
<keyword evidence="4" id="KW-0862">Zinc</keyword>
<dbReference type="InterPro" id="IPR011011">
    <property type="entry name" value="Znf_FYVE_PHD"/>
</dbReference>
<evidence type="ECO:0000256" key="4">
    <source>
        <dbReference type="ARBA" id="ARBA00022833"/>
    </source>
</evidence>
<feature type="compositionally biased region" description="Basic and acidic residues" evidence="7">
    <location>
        <begin position="148"/>
        <end position="160"/>
    </location>
</feature>
<dbReference type="Pfam" id="PF16135">
    <property type="entry name" value="TDBD"/>
    <property type="match status" value="1"/>
</dbReference>
<dbReference type="SMART" id="SM00249">
    <property type="entry name" value="PHD"/>
    <property type="match status" value="2"/>
</dbReference>
<dbReference type="InterPro" id="IPR032308">
    <property type="entry name" value="TDBD"/>
</dbReference>
<dbReference type="InterPro" id="IPR013083">
    <property type="entry name" value="Znf_RING/FYVE/PHD"/>
</dbReference>
<feature type="region of interest" description="Disordered" evidence="7">
    <location>
        <begin position="138"/>
        <end position="160"/>
    </location>
</feature>
<keyword evidence="10" id="KW-1185">Reference proteome</keyword>
<feature type="region of interest" description="Disordered" evidence="7">
    <location>
        <begin position="1"/>
        <end position="61"/>
    </location>
</feature>
<dbReference type="InterPro" id="IPR042163">
    <property type="entry name" value="PHF12"/>
</dbReference>
<protein>
    <recommendedName>
        <fullName evidence="8">PHD-type domain-containing protein</fullName>
    </recommendedName>
</protein>
<evidence type="ECO:0000256" key="7">
    <source>
        <dbReference type="SAM" id="MobiDB-lite"/>
    </source>
</evidence>
<evidence type="ECO:0000256" key="1">
    <source>
        <dbReference type="ARBA" id="ARBA00004123"/>
    </source>
</evidence>
<organism evidence="9 10">
    <name type="scientific">Acer saccharum</name>
    <name type="common">Sugar maple</name>
    <dbReference type="NCBI Taxonomy" id="4024"/>
    <lineage>
        <taxon>Eukaryota</taxon>
        <taxon>Viridiplantae</taxon>
        <taxon>Streptophyta</taxon>
        <taxon>Embryophyta</taxon>
        <taxon>Tracheophyta</taxon>
        <taxon>Spermatophyta</taxon>
        <taxon>Magnoliopsida</taxon>
        <taxon>eudicotyledons</taxon>
        <taxon>Gunneridae</taxon>
        <taxon>Pentapetalae</taxon>
        <taxon>rosids</taxon>
        <taxon>malvids</taxon>
        <taxon>Sapindales</taxon>
        <taxon>Sapindaceae</taxon>
        <taxon>Hippocastanoideae</taxon>
        <taxon>Acereae</taxon>
        <taxon>Acer</taxon>
    </lineage>
</organism>
<dbReference type="GO" id="GO:0008270">
    <property type="term" value="F:zinc ion binding"/>
    <property type="evidence" value="ECO:0007669"/>
    <property type="project" value="UniProtKB-KW"/>
</dbReference>
<evidence type="ECO:0000259" key="8">
    <source>
        <dbReference type="PROSITE" id="PS50016"/>
    </source>
</evidence>
<evidence type="ECO:0000256" key="5">
    <source>
        <dbReference type="ARBA" id="ARBA00023242"/>
    </source>
</evidence>
<dbReference type="EMBL" id="JAUESC010000383">
    <property type="protein sequence ID" value="KAK0585248.1"/>
    <property type="molecule type" value="Genomic_DNA"/>
</dbReference>
<dbReference type="PROSITE" id="PS50016">
    <property type="entry name" value="ZF_PHD_2"/>
    <property type="match status" value="1"/>
</dbReference>
<dbReference type="GO" id="GO:0005634">
    <property type="term" value="C:nucleus"/>
    <property type="evidence" value="ECO:0007669"/>
    <property type="project" value="UniProtKB-SubCell"/>
</dbReference>
<proteinExistence type="predicted"/>
<dbReference type="SMART" id="SM00184">
    <property type="entry name" value="RING"/>
    <property type="match status" value="2"/>
</dbReference>
<evidence type="ECO:0000313" key="9">
    <source>
        <dbReference type="EMBL" id="KAK0585248.1"/>
    </source>
</evidence>